<dbReference type="InterPro" id="IPR043129">
    <property type="entry name" value="ATPase_NBD"/>
</dbReference>
<accession>A0A377TL59</accession>
<dbReference type="SUPFAM" id="SSF53067">
    <property type="entry name" value="Actin-like ATPase domain"/>
    <property type="match status" value="1"/>
</dbReference>
<gene>
    <name evidence="5" type="primary">lyx_3</name>
    <name evidence="5" type="ORF">NCTC9140_02127</name>
</gene>
<evidence type="ECO:0000256" key="2">
    <source>
        <dbReference type="ARBA" id="ARBA00022679"/>
    </source>
</evidence>
<dbReference type="EC" id="2.7.1.-" evidence="5"/>
<evidence type="ECO:0000313" key="5">
    <source>
        <dbReference type="EMBL" id="STS80415.1"/>
    </source>
</evidence>
<dbReference type="Gene3D" id="3.30.420.40">
    <property type="match status" value="1"/>
</dbReference>
<feature type="domain" description="Carbohydrate kinase FGGY N-terminal" evidence="4">
    <location>
        <begin position="2"/>
        <end position="91"/>
    </location>
</feature>
<organism evidence="5 6">
    <name type="scientific">Klebsiella pneumoniae</name>
    <dbReference type="NCBI Taxonomy" id="573"/>
    <lineage>
        <taxon>Bacteria</taxon>
        <taxon>Pseudomonadati</taxon>
        <taxon>Pseudomonadota</taxon>
        <taxon>Gammaproteobacteria</taxon>
        <taxon>Enterobacterales</taxon>
        <taxon>Enterobacteriaceae</taxon>
        <taxon>Klebsiella/Raoultella group</taxon>
        <taxon>Klebsiella</taxon>
        <taxon>Klebsiella pneumoniae complex</taxon>
    </lineage>
</organism>
<evidence type="ECO:0000256" key="1">
    <source>
        <dbReference type="ARBA" id="ARBA00009156"/>
    </source>
</evidence>
<dbReference type="Pfam" id="PF00370">
    <property type="entry name" value="FGGY_N"/>
    <property type="match status" value="1"/>
</dbReference>
<proteinExistence type="inferred from homology"/>
<dbReference type="PANTHER" id="PTHR43095">
    <property type="entry name" value="SUGAR KINASE"/>
    <property type="match status" value="1"/>
</dbReference>
<dbReference type="PANTHER" id="PTHR43095:SF3">
    <property type="entry name" value="L-XYLULOSE_3-KETO-L-GULONATE KINASE"/>
    <property type="match status" value="1"/>
</dbReference>
<dbReference type="InterPro" id="IPR018484">
    <property type="entry name" value="FGGY_N"/>
</dbReference>
<dbReference type="GO" id="GO:0005975">
    <property type="term" value="P:carbohydrate metabolic process"/>
    <property type="evidence" value="ECO:0007669"/>
    <property type="project" value="InterPro"/>
</dbReference>
<protein>
    <submittedName>
        <fullName evidence="5">Putative L-xylulose kinase</fullName>
        <ecNumber evidence="5">2.7.1.-</ecNumber>
    </submittedName>
</protein>
<dbReference type="AlphaFoldDB" id="A0A377TL59"/>
<dbReference type="InterPro" id="IPR050406">
    <property type="entry name" value="FGGY_Carb_Kinase"/>
</dbReference>
<dbReference type="GO" id="GO:0016301">
    <property type="term" value="F:kinase activity"/>
    <property type="evidence" value="ECO:0007669"/>
    <property type="project" value="UniProtKB-KW"/>
</dbReference>
<comment type="similarity">
    <text evidence="1">Belongs to the FGGY kinase family.</text>
</comment>
<name>A0A377TL59_KLEPN</name>
<sequence>MAVTGHGNGLYLVDEEGHPVRNGIISTDSRAKEYVERWQRSPEFLTDILPKTMQSIWAGQPVALLAWLKNFEPETLQKARYIFMVKDLIRFLPDRRGFS</sequence>
<keyword evidence="2 5" id="KW-0808">Transferase</keyword>
<evidence type="ECO:0000259" key="4">
    <source>
        <dbReference type="Pfam" id="PF00370"/>
    </source>
</evidence>
<evidence type="ECO:0000313" key="6">
    <source>
        <dbReference type="Proteomes" id="UP000254938"/>
    </source>
</evidence>
<keyword evidence="3 5" id="KW-0418">Kinase</keyword>
<dbReference type="Proteomes" id="UP000254938">
    <property type="component" value="Unassembled WGS sequence"/>
</dbReference>
<evidence type="ECO:0000256" key="3">
    <source>
        <dbReference type="ARBA" id="ARBA00022777"/>
    </source>
</evidence>
<dbReference type="EMBL" id="UGKQ01000007">
    <property type="protein sequence ID" value="STS80415.1"/>
    <property type="molecule type" value="Genomic_DNA"/>
</dbReference>
<reference evidence="5 6" key="1">
    <citation type="submission" date="2018-06" db="EMBL/GenBank/DDBJ databases">
        <authorList>
            <consortium name="Pathogen Informatics"/>
            <person name="Doyle S."/>
        </authorList>
    </citation>
    <scope>NUCLEOTIDE SEQUENCE [LARGE SCALE GENOMIC DNA]</scope>
    <source>
        <strain evidence="5 6">NCTC9140</strain>
    </source>
</reference>